<keyword evidence="7" id="KW-0472">Membrane</keyword>
<accession>A0A426XXC0</accession>
<dbReference type="FunFam" id="1.10.472.10:FF:000060">
    <property type="entry name" value="D6-type cyclin"/>
    <property type="match status" value="1"/>
</dbReference>
<comment type="similarity">
    <text evidence="1">Belongs to the cyclin family. Cyclin D subfamily.</text>
</comment>
<keyword evidence="7" id="KW-1133">Transmembrane helix</keyword>
<organism evidence="9 10">
    <name type="scientific">Ensete ventricosum</name>
    <name type="common">Abyssinian banana</name>
    <name type="synonym">Musa ensete</name>
    <dbReference type="NCBI Taxonomy" id="4639"/>
    <lineage>
        <taxon>Eukaryota</taxon>
        <taxon>Viridiplantae</taxon>
        <taxon>Streptophyta</taxon>
        <taxon>Embryophyta</taxon>
        <taxon>Tracheophyta</taxon>
        <taxon>Spermatophyta</taxon>
        <taxon>Magnoliopsida</taxon>
        <taxon>Liliopsida</taxon>
        <taxon>Zingiberales</taxon>
        <taxon>Musaceae</taxon>
        <taxon>Ensete</taxon>
    </lineage>
</organism>
<keyword evidence="2" id="KW-0132">Cell division</keyword>
<evidence type="ECO:0000256" key="6">
    <source>
        <dbReference type="SAM" id="MobiDB-lite"/>
    </source>
</evidence>
<name>A0A426XXC0_ENSVE</name>
<proteinExistence type="inferred from homology"/>
<keyword evidence="3 5" id="KW-0195">Cyclin</keyword>
<evidence type="ECO:0000313" key="10">
    <source>
        <dbReference type="Proteomes" id="UP000287651"/>
    </source>
</evidence>
<dbReference type="InterPro" id="IPR013763">
    <property type="entry name" value="Cyclin-like_dom"/>
</dbReference>
<evidence type="ECO:0000256" key="3">
    <source>
        <dbReference type="ARBA" id="ARBA00023127"/>
    </source>
</evidence>
<dbReference type="InterPro" id="IPR006671">
    <property type="entry name" value="Cyclin_N"/>
</dbReference>
<comment type="caution">
    <text evidence="9">The sequence shown here is derived from an EMBL/GenBank/DDBJ whole genome shotgun (WGS) entry which is preliminary data.</text>
</comment>
<dbReference type="AlphaFoldDB" id="A0A426XXC0"/>
<keyword evidence="4" id="KW-0131">Cell cycle</keyword>
<dbReference type="InterPro" id="IPR039361">
    <property type="entry name" value="Cyclin"/>
</dbReference>
<dbReference type="InterPro" id="IPR036915">
    <property type="entry name" value="Cyclin-like_sf"/>
</dbReference>
<evidence type="ECO:0000256" key="7">
    <source>
        <dbReference type="SAM" id="Phobius"/>
    </source>
</evidence>
<dbReference type="Gene3D" id="1.10.472.10">
    <property type="entry name" value="Cyclin-like"/>
    <property type="match status" value="1"/>
</dbReference>
<protein>
    <recommendedName>
        <fullName evidence="8">Cyclin-like domain-containing protein</fullName>
    </recommendedName>
</protein>
<evidence type="ECO:0000259" key="8">
    <source>
        <dbReference type="SMART" id="SM00385"/>
    </source>
</evidence>
<dbReference type="PANTHER" id="PTHR10177">
    <property type="entry name" value="CYCLINS"/>
    <property type="match status" value="1"/>
</dbReference>
<evidence type="ECO:0000256" key="2">
    <source>
        <dbReference type="ARBA" id="ARBA00022618"/>
    </source>
</evidence>
<reference evidence="9 10" key="1">
    <citation type="journal article" date="2014" name="Agronomy (Basel)">
        <title>A Draft Genome Sequence for Ensete ventricosum, the Drought-Tolerant Tree Against Hunger.</title>
        <authorList>
            <person name="Harrison J."/>
            <person name="Moore K.A."/>
            <person name="Paszkiewicz K."/>
            <person name="Jones T."/>
            <person name="Grant M."/>
            <person name="Ambacheew D."/>
            <person name="Muzemil S."/>
            <person name="Studholme D.J."/>
        </authorList>
    </citation>
    <scope>NUCLEOTIDE SEQUENCE [LARGE SCALE GENOMIC DNA]</scope>
</reference>
<evidence type="ECO:0000256" key="1">
    <source>
        <dbReference type="ARBA" id="ARBA00009065"/>
    </source>
</evidence>
<dbReference type="CDD" id="cd20543">
    <property type="entry name" value="CYCLIN_AtCycD-like_rpt1"/>
    <property type="match status" value="1"/>
</dbReference>
<evidence type="ECO:0000256" key="5">
    <source>
        <dbReference type="RuleBase" id="RU000383"/>
    </source>
</evidence>
<gene>
    <name evidence="9" type="ORF">B296_00046641</name>
</gene>
<dbReference type="Proteomes" id="UP000287651">
    <property type="component" value="Unassembled WGS sequence"/>
</dbReference>
<feature type="region of interest" description="Disordered" evidence="6">
    <location>
        <begin position="295"/>
        <end position="319"/>
    </location>
</feature>
<keyword evidence="7" id="KW-0812">Transmembrane</keyword>
<sequence>MALLSLLDLLYCREESLDLEEDEERAEPTLPLLEDRETEHHVLSAAEGEAEEEWAEVLCSLAAKERKALPELVLDGGGSYLRSARKEAVEWVARTAATHDFSVLTALLAVNYLDRCFLSRAAGGRLLRLQDDKPWMGRLAAVACLSLAAKVEETHVPLLLDLQVPAPVEAVAEEGGFLFEPKTIRRMEFLVLAALGWRMNPVTPLSFIDHLLPRLCSKDNSANTGSAPAGIAARTRQLVRRCEAALLSVIAGELSSKRGLLSKFRFFFSTISLNYWFIHRRLEMGSVSGIGVGRGGTAPSDGVRRRRWHNGGVSRDPPPHFPPQRPKGWIFFVPFLLWLCFVTVLYCANGQITSTGSTRRMPSANSGINGHRRQRSQAQAILFRFLPLLIAA</sequence>
<dbReference type="Pfam" id="PF00134">
    <property type="entry name" value="Cyclin_N"/>
    <property type="match status" value="1"/>
</dbReference>
<dbReference type="SUPFAM" id="SSF47954">
    <property type="entry name" value="Cyclin-like"/>
    <property type="match status" value="1"/>
</dbReference>
<dbReference type="SMART" id="SM00385">
    <property type="entry name" value="CYCLIN"/>
    <property type="match status" value="1"/>
</dbReference>
<feature type="transmembrane region" description="Helical" evidence="7">
    <location>
        <begin position="328"/>
        <end position="348"/>
    </location>
</feature>
<evidence type="ECO:0000256" key="4">
    <source>
        <dbReference type="ARBA" id="ARBA00023306"/>
    </source>
</evidence>
<dbReference type="EMBL" id="AMZH03016668">
    <property type="protein sequence ID" value="RRT44136.1"/>
    <property type="molecule type" value="Genomic_DNA"/>
</dbReference>
<dbReference type="GO" id="GO:0051301">
    <property type="term" value="P:cell division"/>
    <property type="evidence" value="ECO:0007669"/>
    <property type="project" value="UniProtKB-KW"/>
</dbReference>
<evidence type="ECO:0000313" key="9">
    <source>
        <dbReference type="EMBL" id="RRT44136.1"/>
    </source>
</evidence>
<feature type="domain" description="Cyclin-like" evidence="8">
    <location>
        <begin position="90"/>
        <end position="193"/>
    </location>
</feature>